<comment type="caution">
    <text evidence="3">The sequence shown here is derived from an EMBL/GenBank/DDBJ whole genome shotgun (WGS) entry which is preliminary data.</text>
</comment>
<name>A0A9X3IQG2_9GAMM</name>
<gene>
    <name evidence="3" type="ORF">OUO13_00965</name>
</gene>
<dbReference type="Pfam" id="PF02120">
    <property type="entry name" value="Flg_hook"/>
    <property type="match status" value="1"/>
</dbReference>
<evidence type="ECO:0000259" key="2">
    <source>
        <dbReference type="Pfam" id="PF02120"/>
    </source>
</evidence>
<dbReference type="AlphaFoldDB" id="A0A9X3IQG2"/>
<feature type="region of interest" description="Disordered" evidence="1">
    <location>
        <begin position="1"/>
        <end position="36"/>
    </location>
</feature>
<accession>A0A9X3IQG2</accession>
<protein>
    <submittedName>
        <fullName evidence="3">Flagellar hook-length control protein FliK</fullName>
    </submittedName>
</protein>
<dbReference type="InterPro" id="IPR021136">
    <property type="entry name" value="Flagellar_hook_control-like_C"/>
</dbReference>
<sequence>MSNPIIPLLPASLRQQLSRPTTSDSAPASVNTESDGRPVLSEQLVELLSTSSRGRSLLDRLAAASAGQTTEVAAKVAKNFDQLSTGATNRRTSLLDLLVTEQKLPVQVRLSQPAATLPKGLDLQLLNRSGQWFVRSAPLANSALTGPSNQLSATSGNSNTSVADSQSLPAGSGSRVMSASIGNPSGNTPALPPLTTALGYNGKTAAAGLTQASPTAPSTATSATPASSPAATPTPALSSTTNITSNTPNNNPTAAQPDSLPSGVKLPNPELLQRWVSGRQALLPMPPSAAPPSASTNLYQPQRPTNGASSANTTSSPATATADNHVAASQRLLGALAQVVQSRNPALRQILQNFVQQLPTSEQLGTQQGVRSALQQSGLFMESSLFALANGTEDDSASRLLQEANRLFGGLNNNADNLLAGQRDIKAVLGRLLAASQPGAQADNAEQPTLLRLQTDSGASPLQRQLQTALADIELQQHRLITQHQAPDNSGLDTSLLYRQQERPAAVAMSWHPDDDSSHEQTHKSTAKAQWRLQLQLELDGIGCVQIDARIGWPKLAVTFWSQNPDSLRQLHQQLPGLRQRLQAAGAEVNDLDARFGQAPSGNQTRIQRSLVDLFT</sequence>
<evidence type="ECO:0000313" key="4">
    <source>
        <dbReference type="Proteomes" id="UP001150830"/>
    </source>
</evidence>
<keyword evidence="3" id="KW-0966">Cell projection</keyword>
<dbReference type="EMBL" id="JAPNOA010000005">
    <property type="protein sequence ID" value="MCY0963756.1"/>
    <property type="molecule type" value="Genomic_DNA"/>
</dbReference>
<feature type="compositionally biased region" description="Low complexity" evidence="1">
    <location>
        <begin position="304"/>
        <end position="319"/>
    </location>
</feature>
<dbReference type="Proteomes" id="UP001150830">
    <property type="component" value="Unassembled WGS sequence"/>
</dbReference>
<evidence type="ECO:0000256" key="1">
    <source>
        <dbReference type="SAM" id="MobiDB-lite"/>
    </source>
</evidence>
<organism evidence="3 4">
    <name type="scientific">Parathalassolituus penaei</name>
    <dbReference type="NCBI Taxonomy" id="2997323"/>
    <lineage>
        <taxon>Bacteria</taxon>
        <taxon>Pseudomonadati</taxon>
        <taxon>Pseudomonadota</taxon>
        <taxon>Gammaproteobacteria</taxon>
        <taxon>Oceanospirillales</taxon>
        <taxon>Oceanospirillaceae</taxon>
        <taxon>Parathalassolituus</taxon>
    </lineage>
</organism>
<dbReference type="RefSeq" id="WP_283171975.1">
    <property type="nucleotide sequence ID" value="NZ_JAPNOA010000005.1"/>
</dbReference>
<proteinExistence type="predicted"/>
<feature type="region of interest" description="Disordered" evidence="1">
    <location>
        <begin position="282"/>
        <end position="319"/>
    </location>
</feature>
<feature type="region of interest" description="Disordered" evidence="1">
    <location>
        <begin position="145"/>
        <end position="195"/>
    </location>
</feature>
<dbReference type="Gene3D" id="3.30.750.140">
    <property type="match status" value="1"/>
</dbReference>
<feature type="compositionally biased region" description="Polar residues" evidence="1">
    <location>
        <begin position="145"/>
        <end position="188"/>
    </location>
</feature>
<keyword evidence="3" id="KW-0969">Cilium</keyword>
<feature type="domain" description="Flagellar hook-length control protein-like C-terminal" evidence="2">
    <location>
        <begin position="524"/>
        <end position="601"/>
    </location>
</feature>
<evidence type="ECO:0000313" key="3">
    <source>
        <dbReference type="EMBL" id="MCY0963756.1"/>
    </source>
</evidence>
<feature type="compositionally biased region" description="Polar residues" evidence="1">
    <location>
        <begin position="13"/>
        <end position="33"/>
    </location>
</feature>
<feature type="compositionally biased region" description="Low complexity" evidence="1">
    <location>
        <begin position="212"/>
        <end position="253"/>
    </location>
</feature>
<dbReference type="InterPro" id="IPR038610">
    <property type="entry name" value="FliK-like_C_sf"/>
</dbReference>
<keyword evidence="4" id="KW-1185">Reference proteome</keyword>
<keyword evidence="3" id="KW-0282">Flagellum</keyword>
<feature type="region of interest" description="Disordered" evidence="1">
    <location>
        <begin position="210"/>
        <end position="267"/>
    </location>
</feature>
<reference evidence="3" key="1">
    <citation type="submission" date="2022-11" db="EMBL/GenBank/DDBJ databases">
        <title>Parathalassolutuus dongxingensis gen. nov., sp. nov., a novel member of family Oceanospirillaceae isolated from a coastal shrimp pond in Guangxi, China.</title>
        <authorList>
            <person name="Chen H."/>
        </authorList>
    </citation>
    <scope>NUCLEOTIDE SEQUENCE</scope>
    <source>
        <strain evidence="3">G-43</strain>
    </source>
</reference>